<reference evidence="8" key="1">
    <citation type="submission" date="2019-09" db="EMBL/GenBank/DDBJ databases">
        <title>Mumia zhuanghuii sp. nov. isolated from the intestinal contents of plateau pika (Ochotona curzoniae) in the Qinghai-Tibet plateau of China.</title>
        <authorList>
            <person name="Tian Z."/>
        </authorList>
    </citation>
    <scope>NUCLEOTIDE SEQUENCE [LARGE SCALE GENOMIC DNA]</scope>
    <source>
        <strain evidence="8">L-031</strain>
    </source>
</reference>
<evidence type="ECO:0000313" key="7">
    <source>
        <dbReference type="EMBL" id="QEW04489.1"/>
    </source>
</evidence>
<evidence type="ECO:0000313" key="8">
    <source>
        <dbReference type="Proteomes" id="UP000325516"/>
    </source>
</evidence>
<feature type="transmembrane region" description="Helical" evidence="5">
    <location>
        <begin position="84"/>
        <end position="101"/>
    </location>
</feature>
<proteinExistence type="predicted"/>
<feature type="transmembrane region" description="Helical" evidence="5">
    <location>
        <begin position="343"/>
        <end position="366"/>
    </location>
</feature>
<feature type="transmembrane region" description="Helical" evidence="5">
    <location>
        <begin position="175"/>
        <end position="196"/>
    </location>
</feature>
<keyword evidence="2 5" id="KW-0812">Transmembrane</keyword>
<evidence type="ECO:0000259" key="6">
    <source>
        <dbReference type="PROSITE" id="PS50850"/>
    </source>
</evidence>
<feature type="transmembrane region" description="Helical" evidence="5">
    <location>
        <begin position="221"/>
        <end position="244"/>
    </location>
</feature>
<feature type="transmembrane region" description="Helical" evidence="5">
    <location>
        <begin position="286"/>
        <end position="303"/>
    </location>
</feature>
<keyword evidence="8" id="KW-1185">Reference proteome</keyword>
<organism evidence="7 8">
    <name type="scientific">Microbacterium lushaniae</name>
    <dbReference type="NCBI Taxonomy" id="2614639"/>
    <lineage>
        <taxon>Bacteria</taxon>
        <taxon>Bacillati</taxon>
        <taxon>Actinomycetota</taxon>
        <taxon>Actinomycetes</taxon>
        <taxon>Micrococcales</taxon>
        <taxon>Microbacteriaceae</taxon>
        <taxon>Microbacterium</taxon>
    </lineage>
</organism>
<dbReference type="SUPFAM" id="SSF103473">
    <property type="entry name" value="MFS general substrate transporter"/>
    <property type="match status" value="1"/>
</dbReference>
<dbReference type="PANTHER" id="PTHR23523">
    <property type="match status" value="1"/>
</dbReference>
<feature type="transmembrane region" description="Helical" evidence="5">
    <location>
        <begin position="372"/>
        <end position="394"/>
    </location>
</feature>
<dbReference type="Pfam" id="PF07690">
    <property type="entry name" value="MFS_1"/>
    <property type="match status" value="1"/>
</dbReference>
<gene>
    <name evidence="7" type="ORF">F6J85_16320</name>
</gene>
<dbReference type="RefSeq" id="WP_150926663.1">
    <property type="nucleotide sequence ID" value="NZ_CP044232.1"/>
</dbReference>
<feature type="transmembrane region" description="Helical" evidence="5">
    <location>
        <begin position="49"/>
        <end position="72"/>
    </location>
</feature>
<evidence type="ECO:0000256" key="5">
    <source>
        <dbReference type="SAM" id="Phobius"/>
    </source>
</evidence>
<dbReference type="InterPro" id="IPR011701">
    <property type="entry name" value="MFS"/>
</dbReference>
<dbReference type="Proteomes" id="UP000325516">
    <property type="component" value="Chromosome"/>
</dbReference>
<evidence type="ECO:0000256" key="2">
    <source>
        <dbReference type="ARBA" id="ARBA00022692"/>
    </source>
</evidence>
<feature type="transmembrane region" description="Helical" evidence="5">
    <location>
        <begin position="309"/>
        <end position="331"/>
    </location>
</feature>
<dbReference type="Gene3D" id="1.20.1250.20">
    <property type="entry name" value="MFS general substrate transporter like domains"/>
    <property type="match status" value="1"/>
</dbReference>
<feature type="transmembrane region" description="Helical" evidence="5">
    <location>
        <begin position="107"/>
        <end position="130"/>
    </location>
</feature>
<dbReference type="PROSITE" id="PS50850">
    <property type="entry name" value="MFS"/>
    <property type="match status" value="1"/>
</dbReference>
<name>A0A5J6L727_9MICO</name>
<feature type="transmembrane region" description="Helical" evidence="5">
    <location>
        <begin position="256"/>
        <end position="279"/>
    </location>
</feature>
<dbReference type="EMBL" id="CP044232">
    <property type="protein sequence ID" value="QEW04489.1"/>
    <property type="molecule type" value="Genomic_DNA"/>
</dbReference>
<evidence type="ECO:0000256" key="3">
    <source>
        <dbReference type="ARBA" id="ARBA00022989"/>
    </source>
</evidence>
<dbReference type="CDD" id="cd17339">
    <property type="entry name" value="MFS_NIMT_CynX_like"/>
    <property type="match status" value="1"/>
</dbReference>
<feature type="transmembrane region" description="Helical" evidence="5">
    <location>
        <begin position="12"/>
        <end position="29"/>
    </location>
</feature>
<dbReference type="InterPro" id="IPR052524">
    <property type="entry name" value="MFS_Cyanate_Porter"/>
</dbReference>
<feature type="transmembrane region" description="Helical" evidence="5">
    <location>
        <begin position="142"/>
        <end position="163"/>
    </location>
</feature>
<evidence type="ECO:0000256" key="1">
    <source>
        <dbReference type="ARBA" id="ARBA00004651"/>
    </source>
</evidence>
<protein>
    <submittedName>
        <fullName evidence="7">MFS transporter</fullName>
    </submittedName>
</protein>
<keyword evidence="3 5" id="KW-1133">Transmembrane helix</keyword>
<dbReference type="PANTHER" id="PTHR23523:SF2">
    <property type="entry name" value="2-NITROIMIDAZOLE TRANSPORTER"/>
    <property type="match status" value="1"/>
</dbReference>
<feature type="domain" description="Major facilitator superfamily (MFS) profile" evidence="6">
    <location>
        <begin position="16"/>
        <end position="398"/>
    </location>
</feature>
<dbReference type="AlphaFoldDB" id="A0A5J6L727"/>
<dbReference type="InterPro" id="IPR020846">
    <property type="entry name" value="MFS_dom"/>
</dbReference>
<dbReference type="GO" id="GO:0005886">
    <property type="term" value="C:plasma membrane"/>
    <property type="evidence" value="ECO:0007669"/>
    <property type="project" value="UniProtKB-SubCell"/>
</dbReference>
<dbReference type="KEGG" id="mlz:F6J85_16320"/>
<dbReference type="GO" id="GO:0022857">
    <property type="term" value="F:transmembrane transporter activity"/>
    <property type="evidence" value="ECO:0007669"/>
    <property type="project" value="InterPro"/>
</dbReference>
<dbReference type="InterPro" id="IPR036259">
    <property type="entry name" value="MFS_trans_sf"/>
</dbReference>
<keyword evidence="4 5" id="KW-0472">Membrane</keyword>
<evidence type="ECO:0000256" key="4">
    <source>
        <dbReference type="ARBA" id="ARBA00023136"/>
    </source>
</evidence>
<accession>A0A5J6L727</accession>
<sequence>MGEDTKATRLPPVASGTLVIAVCLVAANMRPTVTAVGPLLDRIGDDTGMSVATLGLITSIPLIAWAIVSPLAHDLSRRFGLSRVVTWALVLLTAGTIVRSLPGMPAALWLGTAIIGAALALTNVLMPAAIKRDFPGRTALMMAVYTALLGAVGAVASGVAVPIAQAVGDEAGWRVALLITGGILLPFAIGAWAWAARGTHPPRPPRGSARRPPTGIWSDRTAWLVAGYMGLQASTFYMLVTWLATISVSTGRSPLVAGFDVMIYQLCSLAGSLVIPLVLRGAAERFIPAAIPVLGITGTVGLMVAPDAILVWCVLLGLFGGASLGMALTLVAHRARDHDTATVLSGMAQSVGYLIAAVGPVAFGALHAAVGGWFASLSLLLAAMIGQSVVGVFAGRDRFVLEPRVNPKGRPGGAAAG</sequence>
<comment type="subcellular location">
    <subcellularLocation>
        <location evidence="1">Cell membrane</location>
        <topology evidence="1">Multi-pass membrane protein</topology>
    </subcellularLocation>
</comment>